<reference evidence="2 3" key="1">
    <citation type="submission" date="2019-06" db="EMBL/GenBank/DDBJ databases">
        <authorList>
            <person name="Palmer J.M."/>
        </authorList>
    </citation>
    <scope>NUCLEOTIDE SEQUENCE [LARGE SCALE GENOMIC DNA]</scope>
    <source>
        <strain evidence="2 3">TWF788</strain>
    </source>
</reference>
<evidence type="ECO:0000313" key="2">
    <source>
        <dbReference type="EMBL" id="KAF3190742.1"/>
    </source>
</evidence>
<evidence type="ECO:0000256" key="1">
    <source>
        <dbReference type="SAM" id="MobiDB-lite"/>
    </source>
</evidence>
<evidence type="ECO:0000313" key="3">
    <source>
        <dbReference type="Proteomes" id="UP000479691"/>
    </source>
</evidence>
<sequence length="78" mass="8557">MITDSIRSLAPDAVMLASGFTPSVIRLWGEGSKMTNDGIAQARQRSGNGMDHRQRAQARIKDLKGNTTSIEEPREESL</sequence>
<name>A0A7C8U693_ORBOL</name>
<dbReference type="Proteomes" id="UP000479691">
    <property type="component" value="Unassembled WGS sequence"/>
</dbReference>
<organism evidence="2 3">
    <name type="scientific">Orbilia oligospora</name>
    <name type="common">Nematode-trapping fungus</name>
    <name type="synonym">Arthrobotrys oligospora</name>
    <dbReference type="NCBI Taxonomy" id="2813651"/>
    <lineage>
        <taxon>Eukaryota</taxon>
        <taxon>Fungi</taxon>
        <taxon>Dikarya</taxon>
        <taxon>Ascomycota</taxon>
        <taxon>Pezizomycotina</taxon>
        <taxon>Orbiliomycetes</taxon>
        <taxon>Orbiliales</taxon>
        <taxon>Orbiliaceae</taxon>
        <taxon>Orbilia</taxon>
    </lineage>
</organism>
<gene>
    <name evidence="2" type="ORF">TWF788_008264</name>
</gene>
<protein>
    <submittedName>
        <fullName evidence="2">Uncharacterized protein</fullName>
    </submittedName>
</protein>
<feature type="region of interest" description="Disordered" evidence="1">
    <location>
        <begin position="43"/>
        <end position="78"/>
    </location>
</feature>
<accession>A0A7C8U693</accession>
<comment type="caution">
    <text evidence="2">The sequence shown here is derived from an EMBL/GenBank/DDBJ whole genome shotgun (WGS) entry which is preliminary data.</text>
</comment>
<dbReference type="EMBL" id="JAABOE010000005">
    <property type="protein sequence ID" value="KAF3190742.1"/>
    <property type="molecule type" value="Genomic_DNA"/>
</dbReference>
<dbReference type="AlphaFoldDB" id="A0A7C8U693"/>
<feature type="compositionally biased region" description="Basic and acidic residues" evidence="1">
    <location>
        <begin position="50"/>
        <end position="64"/>
    </location>
</feature>
<proteinExistence type="predicted"/>